<feature type="compositionally biased region" description="Basic and acidic residues" evidence="1">
    <location>
        <begin position="91"/>
        <end position="113"/>
    </location>
</feature>
<proteinExistence type="predicted"/>
<dbReference type="AlphaFoldDB" id="A0AAW6T2E0"/>
<feature type="region of interest" description="Disordered" evidence="1">
    <location>
        <begin position="91"/>
        <end position="158"/>
    </location>
</feature>
<dbReference type="Proteomes" id="UP001321506">
    <property type="component" value="Unassembled WGS sequence"/>
</dbReference>
<dbReference type="EMBL" id="JASATX010000001">
    <property type="protein sequence ID" value="MDI2098000.1"/>
    <property type="molecule type" value="Genomic_DNA"/>
</dbReference>
<comment type="caution">
    <text evidence="2">The sequence shown here is derived from an EMBL/GenBank/DDBJ whole genome shotgun (WGS) entry which is preliminary data.</text>
</comment>
<reference evidence="2 3" key="1">
    <citation type="submission" date="2023-04" db="EMBL/GenBank/DDBJ databases">
        <title>Klugiella caeni sp. nov. isolated from the sludge of biochemical tank.</title>
        <authorList>
            <person name="Geng K."/>
        </authorList>
    </citation>
    <scope>NUCLEOTIDE SEQUENCE [LARGE SCALE GENOMIC DNA]</scope>
    <source>
        <strain evidence="2 3">YN-L-19</strain>
    </source>
</reference>
<organism evidence="2 3">
    <name type="scientific">Ruicaihuangia caeni</name>
    <dbReference type="NCBI Taxonomy" id="3042517"/>
    <lineage>
        <taxon>Bacteria</taxon>
        <taxon>Bacillati</taxon>
        <taxon>Actinomycetota</taxon>
        <taxon>Actinomycetes</taxon>
        <taxon>Micrococcales</taxon>
        <taxon>Microbacteriaceae</taxon>
        <taxon>Ruicaihuangia</taxon>
    </lineage>
</organism>
<evidence type="ECO:0000313" key="3">
    <source>
        <dbReference type="Proteomes" id="UP001321506"/>
    </source>
</evidence>
<dbReference type="RefSeq" id="WP_281487768.1">
    <property type="nucleotide sequence ID" value="NZ_JASATX010000001.1"/>
</dbReference>
<evidence type="ECO:0000256" key="1">
    <source>
        <dbReference type="SAM" id="MobiDB-lite"/>
    </source>
</evidence>
<keyword evidence="3" id="KW-1185">Reference proteome</keyword>
<protein>
    <submittedName>
        <fullName evidence="2">Uncharacterized protein</fullName>
    </submittedName>
</protein>
<evidence type="ECO:0000313" key="2">
    <source>
        <dbReference type="EMBL" id="MDI2098000.1"/>
    </source>
</evidence>
<feature type="compositionally biased region" description="Polar residues" evidence="1">
    <location>
        <begin position="132"/>
        <end position="154"/>
    </location>
</feature>
<sequence>MSDFRFTGRWLNDRRVMTLTGDAFKTFVTAGTWMVENRTDGFLTADDLEFIPRVSRSSIAPLVAAGLWAEVPGGWQMVDYQATQTTRSEFEALENVRRREREKKARQRAKNDGAEPAGFSPSPGDNPGDVSRGSTQARTGQEGQARTSTGSGSALTWDVAPIPGSAAAWGCSVCGDPLPCEKADRAHAAVRAA</sequence>
<name>A0AAW6T2E0_9MICO</name>
<gene>
    <name evidence="2" type="ORF">QF206_03335</name>
</gene>
<accession>A0AAW6T2E0</accession>